<dbReference type="AlphaFoldDB" id="A0A7T4N273"/>
<name>A0A7T4N273_9BURK</name>
<accession>A0A7T4N273</accession>
<keyword evidence="2" id="KW-1185">Reference proteome</keyword>
<evidence type="ECO:0000313" key="1">
    <source>
        <dbReference type="EMBL" id="QQC63862.1"/>
    </source>
</evidence>
<dbReference type="Proteomes" id="UP000595610">
    <property type="component" value="Chromosome 1"/>
</dbReference>
<proteinExistence type="predicted"/>
<dbReference type="Pfam" id="PF05930">
    <property type="entry name" value="Phage_AlpA"/>
    <property type="match status" value="1"/>
</dbReference>
<gene>
    <name evidence="1" type="ORF">I6I06_16480</name>
</gene>
<organism evidence="1 2">
    <name type="scientific">Paraburkholderia ginsengisoli</name>
    <dbReference type="NCBI Taxonomy" id="311231"/>
    <lineage>
        <taxon>Bacteria</taxon>
        <taxon>Pseudomonadati</taxon>
        <taxon>Pseudomonadota</taxon>
        <taxon>Betaproteobacteria</taxon>
        <taxon>Burkholderiales</taxon>
        <taxon>Burkholderiaceae</taxon>
        <taxon>Paraburkholderia</taxon>
    </lineage>
</organism>
<evidence type="ECO:0000313" key="2">
    <source>
        <dbReference type="Proteomes" id="UP000595610"/>
    </source>
</evidence>
<dbReference type="RefSeq" id="WP_042322570.1">
    <property type="nucleotide sequence ID" value="NZ_CP066075.1"/>
</dbReference>
<dbReference type="EMBL" id="CP066075">
    <property type="protein sequence ID" value="QQC63862.1"/>
    <property type="molecule type" value="Genomic_DNA"/>
</dbReference>
<protein>
    <submittedName>
        <fullName evidence="1">AlpA family phage regulatory protein</fullName>
    </submittedName>
</protein>
<sequence>MKKEITPLRCLAAALPESKALPLDGFSRWSDLRDFVPMSRESVRLRELAGRFPKRVRLGSERCVGWENRQIHQWLTDPDGYRATEA</sequence>
<reference evidence="1 2" key="1">
    <citation type="submission" date="2020-12" db="EMBL/GenBank/DDBJ databases">
        <title>FDA dAtabase for Regulatory Grade micrObial Sequences (FDA-ARGOS): Supporting development and validation of Infectious Disease Dx tests.</title>
        <authorList>
            <person name="Nelson B."/>
            <person name="Plummer A."/>
            <person name="Tallon L."/>
            <person name="Sadzewicz L."/>
            <person name="Zhao X."/>
            <person name="Boylan J."/>
            <person name="Ott S."/>
            <person name="Bowen H."/>
            <person name="Vavikolanu K."/>
            <person name="Mehta A."/>
            <person name="Aluvathingal J."/>
            <person name="Nadendla S."/>
            <person name="Myers T."/>
            <person name="Yan Y."/>
            <person name="Sichtig H."/>
        </authorList>
    </citation>
    <scope>NUCLEOTIDE SEQUENCE [LARGE SCALE GENOMIC DNA]</scope>
    <source>
        <strain evidence="1 2">FDAARGOS_1049</strain>
    </source>
</reference>
<dbReference type="KEGG" id="pgis:I6I06_16480"/>
<dbReference type="InterPro" id="IPR010260">
    <property type="entry name" value="AlpA"/>
</dbReference>